<keyword evidence="1" id="KW-1133">Transmembrane helix</keyword>
<keyword evidence="4" id="KW-1185">Reference proteome</keyword>
<dbReference type="Proteomes" id="UP000019095">
    <property type="component" value="Chromosome"/>
</dbReference>
<accession>W0PD25</accession>
<keyword evidence="1" id="KW-0812">Transmembrane</keyword>
<feature type="transmembrane region" description="Helical" evidence="1">
    <location>
        <begin position="153"/>
        <end position="172"/>
    </location>
</feature>
<organism evidence="3 4">
    <name type="scientific">Advenella mimigardefordensis (strain DSM 17166 / LMG 22922 / DPN7)</name>
    <dbReference type="NCBI Taxonomy" id="1247726"/>
    <lineage>
        <taxon>Bacteria</taxon>
        <taxon>Pseudomonadati</taxon>
        <taxon>Pseudomonadota</taxon>
        <taxon>Betaproteobacteria</taxon>
        <taxon>Burkholderiales</taxon>
        <taxon>Alcaligenaceae</taxon>
    </lineage>
</organism>
<keyword evidence="1" id="KW-0472">Membrane</keyword>
<dbReference type="PIRSF" id="PIRSF016919">
    <property type="entry name" value="HupE_UreJ"/>
    <property type="match status" value="1"/>
</dbReference>
<gene>
    <name evidence="3" type="ORF">MIM_c27000</name>
</gene>
<dbReference type="EMBL" id="CP003915">
    <property type="protein sequence ID" value="AHG64769.1"/>
    <property type="molecule type" value="Genomic_DNA"/>
</dbReference>
<feature type="transmembrane region" description="Helical" evidence="1">
    <location>
        <begin position="184"/>
        <end position="202"/>
    </location>
</feature>
<name>W0PD25_ADVMD</name>
<evidence type="ECO:0000313" key="4">
    <source>
        <dbReference type="Proteomes" id="UP000019095"/>
    </source>
</evidence>
<dbReference type="InterPro" id="IPR007038">
    <property type="entry name" value="HupE_UreJ"/>
</dbReference>
<dbReference type="HOGENOM" id="CLU_088877_0_1_4"/>
<feature type="chain" id="PRO_5004793929" evidence="2">
    <location>
        <begin position="28"/>
        <end position="203"/>
    </location>
</feature>
<reference evidence="3 4" key="1">
    <citation type="journal article" date="2014" name="Microbiology">
        <title>Unravelling the complete genome sequence of Advenella mimigardefordensis strain DPN7T and novel insights in the catabolism of the xenobiotic polythioester precursor 3,3'-dithiodipropionate.</title>
        <authorList>
            <person name="Wubbeler J.H."/>
            <person name="Hiessl S."/>
            <person name="Schuldes J."/>
            <person name="Thurmer A."/>
            <person name="Daniel R."/>
            <person name="Steinbuchel A."/>
        </authorList>
    </citation>
    <scope>NUCLEOTIDE SEQUENCE [LARGE SCALE GENOMIC DNA]</scope>
    <source>
        <strain evidence="4">DSM 17166 / LMG 22922 / DPN7</strain>
    </source>
</reference>
<feature type="transmembrane region" description="Helical" evidence="1">
    <location>
        <begin position="125"/>
        <end position="141"/>
    </location>
</feature>
<sequence>MRTLLKPMNLAMTVGTLLGLTATAVFAHPGHIDQAQHSMFAAGLLHPLTGLDHLLAMLAVGLWSALTHQSLRRAMLAPVVFLIMLFAGAMLGIMGVQLPLVEPMIMASLLILGLLVATRKSVNEMIGFVIVGAFALFHGLAHGMEMPASNAAIPYVAGFMLATFGLHVAGLLGGMQLKQHSAWFSRVVGAAISAYGVLLLAGA</sequence>
<dbReference type="PATRIC" id="fig|1247726.3.peg.2967"/>
<dbReference type="Pfam" id="PF04955">
    <property type="entry name" value="HupE_UreJ"/>
    <property type="match status" value="1"/>
</dbReference>
<proteinExistence type="predicted"/>
<feature type="signal peptide" evidence="2">
    <location>
        <begin position="1"/>
        <end position="27"/>
    </location>
</feature>
<keyword evidence="2" id="KW-0732">Signal</keyword>
<dbReference type="AlphaFoldDB" id="W0PD25"/>
<feature type="transmembrane region" description="Helical" evidence="1">
    <location>
        <begin position="75"/>
        <end position="94"/>
    </location>
</feature>
<feature type="transmembrane region" description="Helical" evidence="1">
    <location>
        <begin position="100"/>
        <end position="118"/>
    </location>
</feature>
<dbReference type="STRING" id="1247726.MIM_c27000"/>
<feature type="transmembrane region" description="Helical" evidence="1">
    <location>
        <begin position="43"/>
        <end position="63"/>
    </location>
</feature>
<evidence type="ECO:0000313" key="3">
    <source>
        <dbReference type="EMBL" id="AHG64769.1"/>
    </source>
</evidence>
<protein>
    <submittedName>
        <fullName evidence="3">Putative urease accessory protein UreJ/HupE</fullName>
    </submittedName>
</protein>
<evidence type="ECO:0000256" key="2">
    <source>
        <dbReference type="SAM" id="SignalP"/>
    </source>
</evidence>
<dbReference type="RefSeq" id="WP_407638120.1">
    <property type="nucleotide sequence ID" value="NZ_CP003915.1"/>
</dbReference>
<dbReference type="eggNOG" id="COG2370">
    <property type="taxonomic scope" value="Bacteria"/>
</dbReference>
<dbReference type="KEGG" id="amim:MIM_c27000"/>
<evidence type="ECO:0000256" key="1">
    <source>
        <dbReference type="SAM" id="Phobius"/>
    </source>
</evidence>